<reference evidence="7 8" key="1">
    <citation type="submission" date="2020-03" db="EMBL/GenBank/DDBJ databases">
        <title>Draft Genome Sequence of Cudoniella acicularis.</title>
        <authorList>
            <person name="Buettner E."/>
            <person name="Kellner H."/>
        </authorList>
    </citation>
    <scope>NUCLEOTIDE SEQUENCE [LARGE SCALE GENOMIC DNA]</scope>
    <source>
        <strain evidence="7 8">DSM 108380</strain>
    </source>
</reference>
<dbReference type="Proteomes" id="UP000566819">
    <property type="component" value="Unassembled WGS sequence"/>
</dbReference>
<comment type="subcellular location">
    <subcellularLocation>
        <location evidence="1">Membrane</location>
        <topology evidence="1">Multi-pass membrane protein</topology>
    </subcellularLocation>
</comment>
<keyword evidence="4 6" id="KW-0472">Membrane</keyword>
<dbReference type="InterPro" id="IPR011701">
    <property type="entry name" value="MFS"/>
</dbReference>
<name>A0A8H4RAX3_9HELO</name>
<evidence type="ECO:0000313" key="8">
    <source>
        <dbReference type="Proteomes" id="UP000566819"/>
    </source>
</evidence>
<protein>
    <recommendedName>
        <fullName evidence="9">Major facilitator superfamily (MFS) profile domain-containing protein</fullName>
    </recommendedName>
</protein>
<evidence type="ECO:0000313" key="7">
    <source>
        <dbReference type="EMBL" id="KAF4626764.1"/>
    </source>
</evidence>
<proteinExistence type="predicted"/>
<dbReference type="GO" id="GO:0005886">
    <property type="term" value="C:plasma membrane"/>
    <property type="evidence" value="ECO:0007669"/>
    <property type="project" value="TreeGrafter"/>
</dbReference>
<feature type="transmembrane region" description="Helical" evidence="6">
    <location>
        <begin position="333"/>
        <end position="350"/>
    </location>
</feature>
<feature type="transmembrane region" description="Helical" evidence="6">
    <location>
        <begin position="423"/>
        <end position="445"/>
    </location>
</feature>
<evidence type="ECO:0000256" key="2">
    <source>
        <dbReference type="ARBA" id="ARBA00022692"/>
    </source>
</evidence>
<gene>
    <name evidence="7" type="ORF">G7Y89_g11392</name>
</gene>
<evidence type="ECO:0000256" key="3">
    <source>
        <dbReference type="ARBA" id="ARBA00022989"/>
    </source>
</evidence>
<dbReference type="Gene3D" id="1.20.1720.10">
    <property type="entry name" value="Multidrug resistance protein D"/>
    <property type="match status" value="1"/>
</dbReference>
<feature type="transmembrane region" description="Helical" evidence="6">
    <location>
        <begin position="302"/>
        <end position="321"/>
    </location>
</feature>
<feature type="compositionally biased region" description="Basic and acidic residues" evidence="5">
    <location>
        <begin position="33"/>
        <end position="62"/>
    </location>
</feature>
<organism evidence="7 8">
    <name type="scientific">Cudoniella acicularis</name>
    <dbReference type="NCBI Taxonomy" id="354080"/>
    <lineage>
        <taxon>Eukaryota</taxon>
        <taxon>Fungi</taxon>
        <taxon>Dikarya</taxon>
        <taxon>Ascomycota</taxon>
        <taxon>Pezizomycotina</taxon>
        <taxon>Leotiomycetes</taxon>
        <taxon>Helotiales</taxon>
        <taxon>Tricladiaceae</taxon>
        <taxon>Cudoniella</taxon>
    </lineage>
</organism>
<dbReference type="PANTHER" id="PTHR23502">
    <property type="entry name" value="MAJOR FACILITATOR SUPERFAMILY"/>
    <property type="match status" value="1"/>
</dbReference>
<feature type="transmembrane region" description="Helical" evidence="6">
    <location>
        <begin position="205"/>
        <end position="224"/>
    </location>
</feature>
<dbReference type="OrthoDB" id="440553at2759"/>
<dbReference type="Pfam" id="PF07690">
    <property type="entry name" value="MFS_1"/>
    <property type="match status" value="1"/>
</dbReference>
<evidence type="ECO:0000256" key="5">
    <source>
        <dbReference type="SAM" id="MobiDB-lite"/>
    </source>
</evidence>
<keyword evidence="8" id="KW-1185">Reference proteome</keyword>
<evidence type="ECO:0000256" key="6">
    <source>
        <dbReference type="SAM" id="Phobius"/>
    </source>
</evidence>
<sequence>MSHSNSTVTGSELDKSSEIALSKISTNGTNKILRSEPQEQPNVRKEPRATSVDPEKHPEEAAPLHTTFTTRQQIFIVTMTAFASFFSPLSGQIYFPAIPDLAEHYHTSLQGHHRSATSLHSHLHHLFRRQRRSDDAKFLRPIASSCAAFRALEAAGPLRLGYGVISDVCTPPKRCKYLGPVAAGVMLAPAFGSTIGGLLNQYFGWRAIFWFFAIANGVYLVTYIPPMPETARKVVSNGNIAPEDWWVLSPFQIWKARKKSKRGVEQDRNKKVLFVTMGMITVINLLASLSPLFQEVYGFDTLQVGFCYIPAGIAAGLAAYLNADLRNFPIQRVRLQPVMLLLSIGVAAYLPFDWVLQQRVSLAVPLALEFITAFCFVACSNIMSSLAVDLFPESPAIAMAACNLVRCLVAGASAAAVSPMLSGMGWGWCFTFLGLLALLNLLLLWPEWLWGMEWREERRLKTTSTSELKERRASAPPWSWVGGVDNPMIKSKPQILAISATAMQKGPGDLYIFYRALHYAAGGRGGPTIWEGVSNMPNPEEWYKLSKSWDAWQAKLNLLKNLRNTDPDIAALLVKKPVILDLTSEPDTPSKRVSRSFEGPNSVSTHDNLTMLAFAHASHSSSTQNQPPFPRIDLTMEEERQVTTAEPPFPFLEVL</sequence>
<keyword evidence="3 6" id="KW-1133">Transmembrane helix</keyword>
<feature type="transmembrane region" description="Helical" evidence="6">
    <location>
        <begin position="396"/>
        <end position="417"/>
    </location>
</feature>
<accession>A0A8H4RAX3</accession>
<feature type="compositionally biased region" description="Polar residues" evidence="5">
    <location>
        <begin position="1"/>
        <end position="10"/>
    </location>
</feature>
<dbReference type="AlphaFoldDB" id="A0A8H4RAX3"/>
<evidence type="ECO:0008006" key="9">
    <source>
        <dbReference type="Google" id="ProtNLM"/>
    </source>
</evidence>
<evidence type="ECO:0000256" key="4">
    <source>
        <dbReference type="ARBA" id="ARBA00023136"/>
    </source>
</evidence>
<comment type="caution">
    <text evidence="7">The sequence shown here is derived from an EMBL/GenBank/DDBJ whole genome shotgun (WGS) entry which is preliminary data.</text>
</comment>
<feature type="compositionally biased region" description="Polar residues" evidence="5">
    <location>
        <begin position="23"/>
        <end position="32"/>
    </location>
</feature>
<feature type="region of interest" description="Disordered" evidence="5">
    <location>
        <begin position="1"/>
        <end position="64"/>
    </location>
</feature>
<dbReference type="InterPro" id="IPR036259">
    <property type="entry name" value="MFS_trans_sf"/>
</dbReference>
<dbReference type="PANTHER" id="PTHR23502:SF150">
    <property type="entry name" value="MAJOR FACILITATOR SUPERFAMILY (MFS) PROFILE DOMAIN-CONTAINING PROTEIN-RELATED"/>
    <property type="match status" value="1"/>
</dbReference>
<feature type="transmembrane region" description="Helical" evidence="6">
    <location>
        <begin position="272"/>
        <end position="290"/>
    </location>
</feature>
<keyword evidence="2 6" id="KW-0812">Transmembrane</keyword>
<feature type="transmembrane region" description="Helical" evidence="6">
    <location>
        <begin position="177"/>
        <end position="199"/>
    </location>
</feature>
<dbReference type="EMBL" id="JAAMPI010001088">
    <property type="protein sequence ID" value="KAF4626764.1"/>
    <property type="molecule type" value="Genomic_DNA"/>
</dbReference>
<dbReference type="GO" id="GO:0022857">
    <property type="term" value="F:transmembrane transporter activity"/>
    <property type="evidence" value="ECO:0007669"/>
    <property type="project" value="InterPro"/>
</dbReference>
<feature type="transmembrane region" description="Helical" evidence="6">
    <location>
        <begin position="362"/>
        <end position="384"/>
    </location>
</feature>
<evidence type="ECO:0000256" key="1">
    <source>
        <dbReference type="ARBA" id="ARBA00004141"/>
    </source>
</evidence>
<dbReference type="SUPFAM" id="SSF103473">
    <property type="entry name" value="MFS general substrate transporter"/>
    <property type="match status" value="1"/>
</dbReference>